<keyword evidence="8 9" id="KW-0862">Zinc</keyword>
<comment type="similarity">
    <text evidence="1 9">Belongs to the endoribonuclease YbeY family.</text>
</comment>
<feature type="binding site" evidence="9">
    <location>
        <position position="149"/>
    </location>
    <ligand>
        <name>Zn(2+)</name>
        <dbReference type="ChEBI" id="CHEBI:29105"/>
        <note>catalytic</note>
    </ligand>
</feature>
<evidence type="ECO:0000256" key="10">
    <source>
        <dbReference type="SAM" id="MobiDB-lite"/>
    </source>
</evidence>
<evidence type="ECO:0000256" key="7">
    <source>
        <dbReference type="ARBA" id="ARBA00022801"/>
    </source>
</evidence>
<evidence type="ECO:0000256" key="9">
    <source>
        <dbReference type="HAMAP-Rule" id="MF_00009"/>
    </source>
</evidence>
<dbReference type="Gene3D" id="3.40.390.30">
    <property type="entry name" value="Metalloproteases ('zincins'), catalytic domain"/>
    <property type="match status" value="1"/>
</dbReference>
<keyword evidence="12" id="KW-1185">Reference proteome</keyword>
<proteinExistence type="inferred from homology"/>
<protein>
    <recommendedName>
        <fullName evidence="9">Endoribonuclease YbeY</fullName>
        <ecNumber evidence="9">3.1.-.-</ecNumber>
    </recommendedName>
</protein>
<organism evidence="11 12">
    <name type="scientific">Sphaerimonospora thailandensis</name>
    <dbReference type="NCBI Taxonomy" id="795644"/>
    <lineage>
        <taxon>Bacteria</taxon>
        <taxon>Bacillati</taxon>
        <taxon>Actinomycetota</taxon>
        <taxon>Actinomycetes</taxon>
        <taxon>Streptosporangiales</taxon>
        <taxon>Streptosporangiaceae</taxon>
        <taxon>Sphaerimonospora</taxon>
    </lineage>
</organism>
<dbReference type="AlphaFoldDB" id="A0A8J3R613"/>
<dbReference type="PANTHER" id="PTHR46986">
    <property type="entry name" value="ENDORIBONUCLEASE YBEY, CHLOROPLASTIC"/>
    <property type="match status" value="1"/>
</dbReference>
<keyword evidence="5 9" id="KW-0479">Metal-binding</keyword>
<feature type="region of interest" description="Disordered" evidence="10">
    <location>
        <begin position="1"/>
        <end position="20"/>
    </location>
</feature>
<evidence type="ECO:0000256" key="6">
    <source>
        <dbReference type="ARBA" id="ARBA00022759"/>
    </source>
</evidence>
<dbReference type="Proteomes" id="UP000610966">
    <property type="component" value="Unassembled WGS sequence"/>
</dbReference>
<dbReference type="GO" id="GO:0004222">
    <property type="term" value="F:metalloendopeptidase activity"/>
    <property type="evidence" value="ECO:0007669"/>
    <property type="project" value="InterPro"/>
</dbReference>
<evidence type="ECO:0000313" key="12">
    <source>
        <dbReference type="Proteomes" id="UP000610966"/>
    </source>
</evidence>
<keyword evidence="7 9" id="KW-0378">Hydrolase</keyword>
<feature type="binding site" evidence="9">
    <location>
        <position position="155"/>
    </location>
    <ligand>
        <name>Zn(2+)</name>
        <dbReference type="ChEBI" id="CHEBI:29105"/>
        <note>catalytic</note>
    </ligand>
</feature>
<keyword evidence="4 9" id="KW-0540">Nuclease</keyword>
<accession>A0A8J3R613</accession>
<comment type="cofactor">
    <cofactor evidence="9">
        <name>Zn(2+)</name>
        <dbReference type="ChEBI" id="CHEBI:29105"/>
    </cofactor>
    <text evidence="9">Binds 1 zinc ion.</text>
</comment>
<dbReference type="Pfam" id="PF02130">
    <property type="entry name" value="YbeY"/>
    <property type="match status" value="1"/>
</dbReference>
<dbReference type="HAMAP" id="MF_00009">
    <property type="entry name" value="Endoribonucl_YbeY"/>
    <property type="match status" value="1"/>
</dbReference>
<keyword evidence="9" id="KW-0963">Cytoplasm</keyword>
<keyword evidence="2 9" id="KW-0690">Ribosome biogenesis</keyword>
<sequence length="182" mass="19500">MGGETVSEGTVSAGAKDTNMPDEEIGLSIEVANESGVEVDESALVKLAGHALSRMGVNPLAELSILVVDEAAMAELHERWMGEPGPTDVLAFPMDELRPDSGRDEDSSPDPALLGDVVLCPQVAARQAAEAGHTAQEELELLCTHGILHLLGYDHAEPEEHAEMFGLQDELLGSWREVRRKP</sequence>
<dbReference type="EC" id="3.1.-.-" evidence="9"/>
<comment type="caution">
    <text evidence="11">The sequence shown here is derived from an EMBL/GenBank/DDBJ whole genome shotgun (WGS) entry which is preliminary data.</text>
</comment>
<comment type="subcellular location">
    <subcellularLocation>
        <location evidence="9">Cytoplasm</location>
    </subcellularLocation>
</comment>
<dbReference type="GO" id="GO:0005737">
    <property type="term" value="C:cytoplasm"/>
    <property type="evidence" value="ECO:0007669"/>
    <property type="project" value="UniProtKB-SubCell"/>
</dbReference>
<dbReference type="InterPro" id="IPR002036">
    <property type="entry name" value="YbeY"/>
</dbReference>
<dbReference type="PROSITE" id="PS01306">
    <property type="entry name" value="UPF0054"/>
    <property type="match status" value="1"/>
</dbReference>
<reference evidence="11" key="1">
    <citation type="submission" date="2021-01" db="EMBL/GenBank/DDBJ databases">
        <title>Whole genome shotgun sequence of Sphaerimonospora thailandensis NBRC 107569.</title>
        <authorList>
            <person name="Komaki H."/>
            <person name="Tamura T."/>
        </authorList>
    </citation>
    <scope>NUCLEOTIDE SEQUENCE</scope>
    <source>
        <strain evidence="11">NBRC 107569</strain>
    </source>
</reference>
<name>A0A8J3R613_9ACTN</name>
<comment type="function">
    <text evidence="9">Single strand-specific metallo-endoribonuclease involved in late-stage 70S ribosome quality control and in maturation of the 3' terminus of the 16S rRNA.</text>
</comment>
<dbReference type="InterPro" id="IPR020549">
    <property type="entry name" value="YbeY_CS"/>
</dbReference>
<dbReference type="PANTHER" id="PTHR46986:SF1">
    <property type="entry name" value="ENDORIBONUCLEASE YBEY, CHLOROPLASTIC"/>
    <property type="match status" value="1"/>
</dbReference>
<evidence type="ECO:0000256" key="3">
    <source>
        <dbReference type="ARBA" id="ARBA00022552"/>
    </source>
</evidence>
<keyword evidence="3 9" id="KW-0698">rRNA processing</keyword>
<gene>
    <name evidence="9 11" type="primary">ybeY</name>
    <name evidence="11" type="ORF">Mth01_08920</name>
</gene>
<evidence type="ECO:0000256" key="2">
    <source>
        <dbReference type="ARBA" id="ARBA00022517"/>
    </source>
</evidence>
<dbReference type="EMBL" id="BOOG01000009">
    <property type="protein sequence ID" value="GIH68639.1"/>
    <property type="molecule type" value="Genomic_DNA"/>
</dbReference>
<dbReference type="GO" id="GO:0006364">
    <property type="term" value="P:rRNA processing"/>
    <property type="evidence" value="ECO:0007669"/>
    <property type="project" value="UniProtKB-UniRule"/>
</dbReference>
<keyword evidence="6 9" id="KW-0255">Endonuclease</keyword>
<evidence type="ECO:0000256" key="1">
    <source>
        <dbReference type="ARBA" id="ARBA00010875"/>
    </source>
</evidence>
<dbReference type="GO" id="GO:0004521">
    <property type="term" value="F:RNA endonuclease activity"/>
    <property type="evidence" value="ECO:0007669"/>
    <property type="project" value="UniProtKB-UniRule"/>
</dbReference>
<dbReference type="GO" id="GO:0008270">
    <property type="term" value="F:zinc ion binding"/>
    <property type="evidence" value="ECO:0007669"/>
    <property type="project" value="UniProtKB-UniRule"/>
</dbReference>
<dbReference type="NCBIfam" id="TIGR00043">
    <property type="entry name" value="rRNA maturation RNase YbeY"/>
    <property type="match status" value="1"/>
</dbReference>
<evidence type="ECO:0000256" key="5">
    <source>
        <dbReference type="ARBA" id="ARBA00022723"/>
    </source>
</evidence>
<feature type="binding site" evidence="9">
    <location>
        <position position="145"/>
    </location>
    <ligand>
        <name>Zn(2+)</name>
        <dbReference type="ChEBI" id="CHEBI:29105"/>
        <note>catalytic</note>
    </ligand>
</feature>
<evidence type="ECO:0000256" key="4">
    <source>
        <dbReference type="ARBA" id="ARBA00022722"/>
    </source>
</evidence>
<dbReference type="SUPFAM" id="SSF55486">
    <property type="entry name" value="Metalloproteases ('zincins'), catalytic domain"/>
    <property type="match status" value="1"/>
</dbReference>
<evidence type="ECO:0000313" key="11">
    <source>
        <dbReference type="EMBL" id="GIH68639.1"/>
    </source>
</evidence>
<evidence type="ECO:0000256" key="8">
    <source>
        <dbReference type="ARBA" id="ARBA00022833"/>
    </source>
</evidence>
<dbReference type="InterPro" id="IPR023091">
    <property type="entry name" value="MetalPrtase_cat_dom_sf_prd"/>
</dbReference>